<feature type="chain" id="PRO_5014420597" description="CHRD domain-containing protein" evidence="1">
    <location>
        <begin position="21"/>
        <end position="196"/>
    </location>
</feature>
<feature type="signal peptide" evidence="1">
    <location>
        <begin position="1"/>
        <end position="20"/>
    </location>
</feature>
<sequence>MAPLARLAAVLLACLLHVDGARVPGGITFPDVDPALRAVVAVAKLAAPKGMKSTGRGFVTLIVPRPDKGNSTISVALTGSMQSVTMAHIHLTNASANKPIRLDVLPRLSSAKPTLLNPPLSYKGNLSFASGFGDGSLRMWDAGMDLTRFVQLLNDGVLFFNVHTAANPAGEISGKFVCQEPCMWLLCGALPDGSHC</sequence>
<dbReference type="SMART" id="SM00754">
    <property type="entry name" value="CHRD"/>
    <property type="match status" value="1"/>
</dbReference>
<dbReference type="OrthoDB" id="532314at2759"/>
<dbReference type="EMBL" id="PGGS01000230">
    <property type="protein sequence ID" value="PNH06537.1"/>
    <property type="molecule type" value="Genomic_DNA"/>
</dbReference>
<gene>
    <name evidence="3" type="ORF">TSOC_007089</name>
</gene>
<comment type="caution">
    <text evidence="3">The sequence shown here is derived from an EMBL/GenBank/DDBJ whole genome shotgun (WGS) entry which is preliminary data.</text>
</comment>
<accession>A0A2J8A1Z4</accession>
<name>A0A2J8A1Z4_9CHLO</name>
<evidence type="ECO:0000313" key="4">
    <source>
        <dbReference type="Proteomes" id="UP000236333"/>
    </source>
</evidence>
<dbReference type="Proteomes" id="UP000236333">
    <property type="component" value="Unassembled WGS sequence"/>
</dbReference>
<organism evidence="3 4">
    <name type="scientific">Tetrabaena socialis</name>
    <dbReference type="NCBI Taxonomy" id="47790"/>
    <lineage>
        <taxon>Eukaryota</taxon>
        <taxon>Viridiplantae</taxon>
        <taxon>Chlorophyta</taxon>
        <taxon>core chlorophytes</taxon>
        <taxon>Chlorophyceae</taxon>
        <taxon>CS clade</taxon>
        <taxon>Chlamydomonadales</taxon>
        <taxon>Tetrabaenaceae</taxon>
        <taxon>Tetrabaena</taxon>
    </lineage>
</organism>
<evidence type="ECO:0000259" key="2">
    <source>
        <dbReference type="SMART" id="SM00754"/>
    </source>
</evidence>
<proteinExistence type="predicted"/>
<keyword evidence="4" id="KW-1185">Reference proteome</keyword>
<reference evidence="3 4" key="1">
    <citation type="journal article" date="2017" name="Mol. Biol. Evol.">
        <title>The 4-celled Tetrabaena socialis nuclear genome reveals the essential components for genetic control of cell number at the origin of multicellularity in the volvocine lineage.</title>
        <authorList>
            <person name="Featherston J."/>
            <person name="Arakaki Y."/>
            <person name="Hanschen E.R."/>
            <person name="Ferris P.J."/>
            <person name="Michod R.E."/>
            <person name="Olson B.J.S.C."/>
            <person name="Nozaki H."/>
            <person name="Durand P.M."/>
        </authorList>
    </citation>
    <scope>NUCLEOTIDE SEQUENCE [LARGE SCALE GENOMIC DNA]</scope>
    <source>
        <strain evidence="3 4">NIES-571</strain>
    </source>
</reference>
<protein>
    <recommendedName>
        <fullName evidence="2">CHRD domain-containing protein</fullName>
    </recommendedName>
</protein>
<keyword evidence="1" id="KW-0732">Signal</keyword>
<feature type="domain" description="CHRD" evidence="2">
    <location>
        <begin position="39"/>
        <end position="178"/>
    </location>
</feature>
<evidence type="ECO:0000256" key="1">
    <source>
        <dbReference type="SAM" id="SignalP"/>
    </source>
</evidence>
<dbReference type="Pfam" id="PF07452">
    <property type="entry name" value="CHRD"/>
    <property type="match status" value="1"/>
</dbReference>
<dbReference type="InterPro" id="IPR010895">
    <property type="entry name" value="CHRD"/>
</dbReference>
<dbReference type="AlphaFoldDB" id="A0A2J8A1Z4"/>
<evidence type="ECO:0000313" key="3">
    <source>
        <dbReference type="EMBL" id="PNH06537.1"/>
    </source>
</evidence>